<evidence type="ECO:0000259" key="2">
    <source>
        <dbReference type="Pfam" id="PF14191"/>
    </source>
</evidence>
<evidence type="ECO:0000313" key="4">
    <source>
        <dbReference type="Proteomes" id="UP000446348"/>
    </source>
</evidence>
<proteinExistence type="predicted"/>
<comment type="caution">
    <text evidence="3">The sequence shown here is derived from an EMBL/GenBank/DDBJ whole genome shotgun (WGS) entry which is preliminary data.</text>
</comment>
<reference evidence="3 4" key="1">
    <citation type="submission" date="2018-08" db="EMBL/GenBank/DDBJ databases">
        <title>Murine metabolic-syndrome-specific gut microbial biobank.</title>
        <authorList>
            <person name="Liu C."/>
        </authorList>
    </citation>
    <scope>NUCLEOTIDE SEQUENCE [LARGE SCALE GENOMIC DNA]</scope>
    <source>
        <strain evidence="3 4">X69</strain>
    </source>
</reference>
<dbReference type="EMBL" id="QXWZ01000016">
    <property type="protein sequence ID" value="NBI79201.1"/>
    <property type="molecule type" value="Genomic_DNA"/>
</dbReference>
<dbReference type="AlphaFoldDB" id="A0A845RKA4"/>
<dbReference type="InterPro" id="IPR025923">
    <property type="entry name" value="YodL-like_dom"/>
</dbReference>
<evidence type="ECO:0000256" key="1">
    <source>
        <dbReference type="SAM" id="MobiDB-lite"/>
    </source>
</evidence>
<feature type="region of interest" description="Disordered" evidence="1">
    <location>
        <begin position="1"/>
        <end position="72"/>
    </location>
</feature>
<accession>A0A845RKA4</accession>
<gene>
    <name evidence="3" type="ORF">D3Z39_10015</name>
</gene>
<feature type="domain" description="YodL-like" evidence="2">
    <location>
        <begin position="228"/>
        <end position="319"/>
    </location>
</feature>
<evidence type="ECO:0000313" key="3">
    <source>
        <dbReference type="EMBL" id="NBI79201.1"/>
    </source>
</evidence>
<organism evidence="3 4">
    <name type="scientific">Anaerotruncus colihominis</name>
    <dbReference type="NCBI Taxonomy" id="169435"/>
    <lineage>
        <taxon>Bacteria</taxon>
        <taxon>Bacillati</taxon>
        <taxon>Bacillota</taxon>
        <taxon>Clostridia</taxon>
        <taxon>Eubacteriales</taxon>
        <taxon>Oscillospiraceae</taxon>
        <taxon>Anaerotruncus</taxon>
    </lineage>
</organism>
<sequence>MDGDPSTLTGSHPCRPGSTASPPIRSCCGSTARRTAPAAGVSKTGGQLRTPCARSDGPSAMTVEKPSASTPRTAMCGSWSASSRWCLKTCISIIFGPARMWGAMWGRCSTRMGRPSSSLSPLRRPGRRLRNRWTFWGRGPRITALSITRPQTTMSTKEEIAIEKKLIYQGSVPIGYFEGRSAVLDSDFMGCSAGKELTLAGVAIRWLDGIADALKNELEGQRKKGGRVCIYQLKSGAPPERKFLPYRQLEERYGGADRLDYHLIFDGMVEYDSMGDLYELFSVKTPPKGYIGRPLSMSDVIELCREDGSVLYYVDTEDTVEIQWKEHR</sequence>
<protein>
    <recommendedName>
        <fullName evidence="2">YodL-like domain-containing protein</fullName>
    </recommendedName>
</protein>
<name>A0A845RKA4_9FIRM</name>
<feature type="compositionally biased region" description="Polar residues" evidence="1">
    <location>
        <begin position="1"/>
        <end position="10"/>
    </location>
</feature>
<dbReference type="Pfam" id="PF14191">
    <property type="entry name" value="YodL"/>
    <property type="match status" value="1"/>
</dbReference>
<dbReference type="Proteomes" id="UP000446348">
    <property type="component" value="Unassembled WGS sequence"/>
</dbReference>